<dbReference type="GO" id="GO:0048039">
    <property type="term" value="F:ubiquinone binding"/>
    <property type="evidence" value="ECO:0007669"/>
    <property type="project" value="TreeGrafter"/>
</dbReference>
<feature type="transmembrane region" description="Helical" evidence="17">
    <location>
        <begin position="301"/>
        <end position="322"/>
    </location>
</feature>
<feature type="transmembrane region" description="Helical" evidence="17">
    <location>
        <begin position="216"/>
        <end position="240"/>
    </location>
</feature>
<dbReference type="GO" id="GO:0008137">
    <property type="term" value="F:NADH dehydrogenase (ubiquinone) activity"/>
    <property type="evidence" value="ECO:0007669"/>
    <property type="project" value="UniProtKB-UniRule"/>
</dbReference>
<evidence type="ECO:0000256" key="1">
    <source>
        <dbReference type="ARBA" id="ARBA00003257"/>
    </source>
</evidence>
<dbReference type="Pfam" id="PF00361">
    <property type="entry name" value="Proton_antipo_M"/>
    <property type="match status" value="1"/>
</dbReference>
<evidence type="ECO:0000256" key="3">
    <source>
        <dbReference type="ARBA" id="ARBA00009025"/>
    </source>
</evidence>
<keyword evidence="15 17" id="KW-0472">Membrane</keyword>
<comment type="subcellular location">
    <subcellularLocation>
        <location evidence="2 17">Mitochondrion membrane</location>
        <topology evidence="2 17">Multi-pass membrane protein</topology>
    </subcellularLocation>
</comment>
<evidence type="ECO:0000256" key="14">
    <source>
        <dbReference type="ARBA" id="ARBA00023128"/>
    </source>
</evidence>
<name>A0A894JVX1_9DYTI</name>
<dbReference type="EC" id="7.1.1.2" evidence="4 17"/>
<evidence type="ECO:0000256" key="4">
    <source>
        <dbReference type="ARBA" id="ARBA00012944"/>
    </source>
</evidence>
<feature type="domain" description="NADH:ubiquinone oxidoreductase chain 4 N-terminal" evidence="19">
    <location>
        <begin position="1"/>
        <end position="103"/>
    </location>
</feature>
<keyword evidence="12 17" id="KW-0520">NAD</keyword>
<evidence type="ECO:0000256" key="15">
    <source>
        <dbReference type="ARBA" id="ARBA00023136"/>
    </source>
</evidence>
<feature type="transmembrane region" description="Helical" evidence="17">
    <location>
        <begin position="181"/>
        <end position="204"/>
    </location>
</feature>
<evidence type="ECO:0000256" key="13">
    <source>
        <dbReference type="ARBA" id="ARBA00023075"/>
    </source>
</evidence>
<feature type="transmembrane region" description="Helical" evidence="17">
    <location>
        <begin position="57"/>
        <end position="82"/>
    </location>
</feature>
<dbReference type="AlphaFoldDB" id="A0A894JVX1"/>
<dbReference type="GO" id="GO:0031966">
    <property type="term" value="C:mitochondrial membrane"/>
    <property type="evidence" value="ECO:0007669"/>
    <property type="project" value="UniProtKB-SubCell"/>
</dbReference>
<evidence type="ECO:0000256" key="9">
    <source>
        <dbReference type="ARBA" id="ARBA00022967"/>
    </source>
</evidence>
<dbReference type="PANTHER" id="PTHR43507">
    <property type="entry name" value="NADH-UBIQUINONE OXIDOREDUCTASE CHAIN 4"/>
    <property type="match status" value="1"/>
</dbReference>
<evidence type="ECO:0000256" key="10">
    <source>
        <dbReference type="ARBA" id="ARBA00022982"/>
    </source>
</evidence>
<gene>
    <name evidence="20" type="primary">nad4</name>
</gene>
<keyword evidence="9" id="KW-1278">Translocase</keyword>
<geneLocation type="mitochondrion" evidence="20"/>
<feature type="transmembrane region" description="Helical" evidence="17">
    <location>
        <begin position="376"/>
        <end position="401"/>
    </location>
</feature>
<evidence type="ECO:0000259" key="19">
    <source>
        <dbReference type="Pfam" id="PF01059"/>
    </source>
</evidence>
<keyword evidence="10 17" id="KW-0249">Electron transport</keyword>
<comment type="catalytic activity">
    <reaction evidence="16 17">
        <text>a ubiquinone + NADH + 5 H(+)(in) = a ubiquinol + NAD(+) + 4 H(+)(out)</text>
        <dbReference type="Rhea" id="RHEA:29091"/>
        <dbReference type="Rhea" id="RHEA-COMP:9565"/>
        <dbReference type="Rhea" id="RHEA-COMP:9566"/>
        <dbReference type="ChEBI" id="CHEBI:15378"/>
        <dbReference type="ChEBI" id="CHEBI:16389"/>
        <dbReference type="ChEBI" id="CHEBI:17976"/>
        <dbReference type="ChEBI" id="CHEBI:57540"/>
        <dbReference type="ChEBI" id="CHEBI:57945"/>
        <dbReference type="EC" id="7.1.1.2"/>
    </reaction>
</comment>
<evidence type="ECO:0000256" key="12">
    <source>
        <dbReference type="ARBA" id="ARBA00023027"/>
    </source>
</evidence>
<feature type="domain" description="NADH:quinone oxidoreductase/Mrp antiporter transmembrane" evidence="18">
    <location>
        <begin position="106"/>
        <end position="390"/>
    </location>
</feature>
<sequence>MLKLFLMVVFVIPLCFKDSMFWLIQFYFLLMSFFYMFMGSFNYFWMNISYFMGSDLLSFGLILLSFWICSLMIMASSGIYFFNNFYKLFLFMILMLMVLLFLTFSSMNLFLFYLFFESSLIPTLFLIMGWGYQPERLQAGVYLLFYTLFASLPMMIGIFYYYNYYFTLNYFFFCDLYSFNIYMYMSMIIAFLVKMPMYLVHLWLPKAHVEAPVSGSMILAGILLKLGGYGLLRVISLFIYMTKFSAYLFISISLVGGFLISLLCLRQTDLKILIAYSSVAHMGMVLGGIMTLNYWGFCGSYTMMIAHGLCSSGLFCLANISYERLGSRSMFMNSGLINFMPSMSLWWFLLSSSNMAAPPSMNLLGEISLLNSLMSWSWFSMVFLMLLSFFGAVYTLYLYSYSQHGKIFSGKFSCSSGYIREYLLLFMHWFPLNFLIMKSDFFMLWI</sequence>
<keyword evidence="7 17" id="KW-0679">Respiratory chain</keyword>
<dbReference type="GO" id="GO:0015990">
    <property type="term" value="P:electron transport coupled proton transport"/>
    <property type="evidence" value="ECO:0007669"/>
    <property type="project" value="TreeGrafter"/>
</dbReference>
<keyword evidence="6 17" id="KW-0813">Transport</keyword>
<evidence type="ECO:0000256" key="8">
    <source>
        <dbReference type="ARBA" id="ARBA00022692"/>
    </source>
</evidence>
<protein>
    <recommendedName>
        <fullName evidence="5 17">NADH-ubiquinone oxidoreductase chain 4</fullName>
        <ecNumber evidence="4 17">7.1.1.2</ecNumber>
    </recommendedName>
</protein>
<dbReference type="InterPro" id="IPR003918">
    <property type="entry name" value="NADH_UbQ_OxRdtase"/>
</dbReference>
<feature type="transmembrane region" description="Helical" evidence="17">
    <location>
        <begin position="137"/>
        <end position="161"/>
    </location>
</feature>
<dbReference type="PRINTS" id="PR01437">
    <property type="entry name" value="NUOXDRDTASE4"/>
</dbReference>
<evidence type="ECO:0000256" key="11">
    <source>
        <dbReference type="ARBA" id="ARBA00022989"/>
    </source>
</evidence>
<comment type="similarity">
    <text evidence="3 17">Belongs to the complex I subunit 4 family.</text>
</comment>
<reference evidence="20" key="1">
    <citation type="journal article" date="2021" name="Mol. Phylogenet. Evol.">
        <title>Habitat preference and diversification rates in a speciose lineage of diving beetles.</title>
        <authorList>
            <person name="Villastrigo A."/>
            <person name="Abellan P."/>
            <person name="Ribera I."/>
        </authorList>
    </citation>
    <scope>NUCLEOTIDE SEQUENCE</scope>
</reference>
<evidence type="ECO:0000256" key="5">
    <source>
        <dbReference type="ARBA" id="ARBA00021006"/>
    </source>
</evidence>
<feature type="transmembrane region" description="Helical" evidence="17">
    <location>
        <begin position="422"/>
        <end position="445"/>
    </location>
</feature>
<evidence type="ECO:0000256" key="2">
    <source>
        <dbReference type="ARBA" id="ARBA00004225"/>
    </source>
</evidence>
<dbReference type="InterPro" id="IPR001750">
    <property type="entry name" value="ND/Mrp_TM"/>
</dbReference>
<keyword evidence="8 17" id="KW-0812">Transmembrane</keyword>
<organism evidence="20">
    <name type="scientific">Neoporus sp. NHM-IR594</name>
    <dbReference type="NCBI Taxonomy" id="2714628"/>
    <lineage>
        <taxon>Eukaryota</taxon>
        <taxon>Metazoa</taxon>
        <taxon>Ecdysozoa</taxon>
        <taxon>Arthropoda</taxon>
        <taxon>Hexapoda</taxon>
        <taxon>Insecta</taxon>
        <taxon>Pterygota</taxon>
        <taxon>Neoptera</taxon>
        <taxon>Endopterygota</taxon>
        <taxon>Coleoptera</taxon>
        <taxon>Adephaga</taxon>
        <taxon>Dytiscoidea</taxon>
        <taxon>Dytiscidae</taxon>
        <taxon>Hydroporinae</taxon>
        <taxon>Hydroporini</taxon>
        <taxon>Neoporus</taxon>
    </lineage>
</organism>
<feature type="transmembrane region" description="Helical" evidence="17">
    <location>
        <begin position="272"/>
        <end position="295"/>
    </location>
</feature>
<feature type="transmembrane region" description="Helical" evidence="17">
    <location>
        <begin position="88"/>
        <end position="116"/>
    </location>
</feature>
<dbReference type="PANTHER" id="PTHR43507:SF20">
    <property type="entry name" value="NADH-UBIQUINONE OXIDOREDUCTASE CHAIN 4"/>
    <property type="match status" value="1"/>
</dbReference>
<keyword evidence="11 17" id="KW-1133">Transmembrane helix</keyword>
<evidence type="ECO:0000313" key="20">
    <source>
        <dbReference type="EMBL" id="QRV62811.1"/>
    </source>
</evidence>
<evidence type="ECO:0000256" key="16">
    <source>
        <dbReference type="ARBA" id="ARBA00049551"/>
    </source>
</evidence>
<feature type="transmembrane region" description="Helical" evidence="17">
    <location>
        <begin position="246"/>
        <end position="265"/>
    </location>
</feature>
<dbReference type="GO" id="GO:0003954">
    <property type="term" value="F:NADH dehydrogenase activity"/>
    <property type="evidence" value="ECO:0007669"/>
    <property type="project" value="TreeGrafter"/>
</dbReference>
<accession>A0A894JVX1</accession>
<feature type="transmembrane region" description="Helical" evidence="17">
    <location>
        <begin position="334"/>
        <end position="356"/>
    </location>
</feature>
<dbReference type="InterPro" id="IPR000260">
    <property type="entry name" value="NADH4_N"/>
</dbReference>
<evidence type="ECO:0000256" key="6">
    <source>
        <dbReference type="ARBA" id="ARBA00022448"/>
    </source>
</evidence>
<dbReference type="EMBL" id="MW465260">
    <property type="protein sequence ID" value="QRV62811.1"/>
    <property type="molecule type" value="Genomic_DNA"/>
</dbReference>
<dbReference type="Pfam" id="PF01059">
    <property type="entry name" value="Oxidored_q5_N"/>
    <property type="match status" value="1"/>
</dbReference>
<evidence type="ECO:0000259" key="18">
    <source>
        <dbReference type="Pfam" id="PF00361"/>
    </source>
</evidence>
<comment type="function">
    <text evidence="1">Core subunit of the mitochondrial membrane respiratory chain NADH dehydrogenase (Complex I) that is believed to belong to the minimal assembly required for catalysis. Complex I functions in the transfer of electrons from NADH to the respiratory chain. The immediate electron acceptor for the enzyme is believed to be ubiquinone.</text>
</comment>
<keyword evidence="13 17" id="KW-0830">Ubiquinone</keyword>
<comment type="function">
    <text evidence="17">Core subunit of the mitochondrial membrane respiratory chain NADH dehydrogenase (Complex I) which catalyzes electron transfer from NADH through the respiratory chain, using ubiquinone as an electron acceptor. Essential for the catalytic activity and assembly of complex I.</text>
</comment>
<feature type="transmembrane region" description="Helical" evidence="17">
    <location>
        <begin position="27"/>
        <end position="45"/>
    </location>
</feature>
<keyword evidence="14 17" id="KW-0496">Mitochondrion</keyword>
<evidence type="ECO:0000256" key="17">
    <source>
        <dbReference type="RuleBase" id="RU003297"/>
    </source>
</evidence>
<dbReference type="GO" id="GO:0042773">
    <property type="term" value="P:ATP synthesis coupled electron transport"/>
    <property type="evidence" value="ECO:0007669"/>
    <property type="project" value="InterPro"/>
</dbReference>
<proteinExistence type="inferred from homology"/>
<evidence type="ECO:0000256" key="7">
    <source>
        <dbReference type="ARBA" id="ARBA00022660"/>
    </source>
</evidence>